<gene>
    <name evidence="1" type="ORF">Enr17x_44030</name>
</gene>
<dbReference type="Proteomes" id="UP000318313">
    <property type="component" value="Chromosome"/>
</dbReference>
<reference evidence="1 2" key="1">
    <citation type="submission" date="2019-03" db="EMBL/GenBank/DDBJ databases">
        <title>Deep-cultivation of Planctomycetes and their phenomic and genomic characterization uncovers novel biology.</title>
        <authorList>
            <person name="Wiegand S."/>
            <person name="Jogler M."/>
            <person name="Boedeker C."/>
            <person name="Pinto D."/>
            <person name="Vollmers J."/>
            <person name="Rivas-Marin E."/>
            <person name="Kohn T."/>
            <person name="Peeters S.H."/>
            <person name="Heuer A."/>
            <person name="Rast P."/>
            <person name="Oberbeckmann S."/>
            <person name="Bunk B."/>
            <person name="Jeske O."/>
            <person name="Meyerdierks A."/>
            <person name="Storesund J.E."/>
            <person name="Kallscheuer N."/>
            <person name="Luecker S."/>
            <person name="Lage O.M."/>
            <person name="Pohl T."/>
            <person name="Merkel B.J."/>
            <person name="Hornburger P."/>
            <person name="Mueller R.-W."/>
            <person name="Bruemmer F."/>
            <person name="Labrenz M."/>
            <person name="Spormann A.M."/>
            <person name="Op den Camp H."/>
            <person name="Overmann J."/>
            <person name="Amann R."/>
            <person name="Jetten M.S.M."/>
            <person name="Mascher T."/>
            <person name="Medema M.H."/>
            <person name="Devos D.P."/>
            <person name="Kaster A.-K."/>
            <person name="Ovreas L."/>
            <person name="Rohde M."/>
            <person name="Galperin M.Y."/>
            <person name="Jogler C."/>
        </authorList>
    </citation>
    <scope>NUCLEOTIDE SEQUENCE [LARGE SCALE GENOMIC DNA]</scope>
    <source>
        <strain evidence="1 2">Enr17</strain>
    </source>
</reference>
<evidence type="ECO:0000313" key="1">
    <source>
        <dbReference type="EMBL" id="QDV52341.1"/>
    </source>
</evidence>
<dbReference type="AlphaFoldDB" id="A0A518IGX1"/>
<keyword evidence="2" id="KW-1185">Reference proteome</keyword>
<dbReference type="RefSeq" id="WP_145311678.1">
    <property type="nucleotide sequence ID" value="NZ_CP037452.1"/>
</dbReference>
<sequence>MARNEQDREDLMREATALFPRAELQVVHETLPLFWGLKKSGHFSFYFGSDPVYQFDQSGFLRRAYIEGALYRTQGNTLARLTRVRNSEVTILNRYDLSITEVESLLQTMAERFRKLESTFLEDSGVQTIQTLPDNAERELCDQIQAHVQLVLQHSDQLASRIRGKR</sequence>
<dbReference type="KEGG" id="gfm:Enr17x_44030"/>
<accession>A0A518IGX1</accession>
<organism evidence="1 2">
    <name type="scientific">Gimesia fumaroli</name>
    <dbReference type="NCBI Taxonomy" id="2527976"/>
    <lineage>
        <taxon>Bacteria</taxon>
        <taxon>Pseudomonadati</taxon>
        <taxon>Planctomycetota</taxon>
        <taxon>Planctomycetia</taxon>
        <taxon>Planctomycetales</taxon>
        <taxon>Planctomycetaceae</taxon>
        <taxon>Gimesia</taxon>
    </lineage>
</organism>
<dbReference type="OrthoDB" id="286365at2"/>
<dbReference type="EMBL" id="CP037452">
    <property type="protein sequence ID" value="QDV52341.1"/>
    <property type="molecule type" value="Genomic_DNA"/>
</dbReference>
<protein>
    <submittedName>
        <fullName evidence="1">Uncharacterized protein</fullName>
    </submittedName>
</protein>
<proteinExistence type="predicted"/>
<evidence type="ECO:0000313" key="2">
    <source>
        <dbReference type="Proteomes" id="UP000318313"/>
    </source>
</evidence>
<name>A0A518IGX1_9PLAN</name>